<dbReference type="InterPro" id="IPR050266">
    <property type="entry name" value="AB_hydrolase_sf"/>
</dbReference>
<evidence type="ECO:0000313" key="2">
    <source>
        <dbReference type="EMBL" id="MDT7518221.1"/>
    </source>
</evidence>
<gene>
    <name evidence="2" type="ORF">RAE19_05655</name>
</gene>
<dbReference type="EMBL" id="JAVBIK010000001">
    <property type="protein sequence ID" value="MDT7518221.1"/>
    <property type="molecule type" value="Genomic_DNA"/>
</dbReference>
<dbReference type="PANTHER" id="PTHR43798:SF33">
    <property type="entry name" value="HYDROLASE, PUTATIVE (AFU_ORTHOLOGUE AFUA_2G14860)-RELATED"/>
    <property type="match status" value="1"/>
</dbReference>
<dbReference type="InterPro" id="IPR029058">
    <property type="entry name" value="AB_hydrolase_fold"/>
</dbReference>
<proteinExistence type="predicted"/>
<organism evidence="2 3">
    <name type="scientific">Rhodoferax potami</name>
    <dbReference type="NCBI Taxonomy" id="3068338"/>
    <lineage>
        <taxon>Bacteria</taxon>
        <taxon>Pseudomonadati</taxon>
        <taxon>Pseudomonadota</taxon>
        <taxon>Betaproteobacteria</taxon>
        <taxon>Burkholderiales</taxon>
        <taxon>Comamonadaceae</taxon>
        <taxon>Rhodoferax</taxon>
    </lineage>
</organism>
<dbReference type="InterPro" id="IPR000073">
    <property type="entry name" value="AB_hydrolase_1"/>
</dbReference>
<evidence type="ECO:0000259" key="1">
    <source>
        <dbReference type="Pfam" id="PF00561"/>
    </source>
</evidence>
<feature type="domain" description="AB hydrolase-1" evidence="1">
    <location>
        <begin position="61"/>
        <end position="291"/>
    </location>
</feature>
<sequence length="307" mass="33970">MTLLFTLLLIATCLWVFAEWKPDIASRWGLGLERKRSGLVLKSQAIAGFEIPYLEGGQGEVLVLVHGFGGDKDNFTRMARFLTPHFRVIQPDLPGFGDATRDPAARYRMSDQVERLHAFLQALGVQQVILGGNSMGGFIACEYAARFPEQVKALWLLDAAGTAAAHDSPMLRHYLATGDSPLLLRSQADVAKLIRATMARPPYFPGFLKRTLGARAIVDYPLHCAIFKDLSQHSPMLETQHTTWPTPALIVWGTEDAILNPAAARTQEQLFPRHKTIVMQGIGHLPMLEAPAQTAQDFLEFARTLSV</sequence>
<accession>A0ABU3KKE6</accession>
<protein>
    <submittedName>
        <fullName evidence="2">Alpha/beta hydrolase</fullName>
    </submittedName>
</protein>
<dbReference type="Proteomes" id="UP001321700">
    <property type="component" value="Unassembled WGS sequence"/>
</dbReference>
<dbReference type="PANTHER" id="PTHR43798">
    <property type="entry name" value="MONOACYLGLYCEROL LIPASE"/>
    <property type="match status" value="1"/>
</dbReference>
<dbReference type="SUPFAM" id="SSF53474">
    <property type="entry name" value="alpha/beta-Hydrolases"/>
    <property type="match status" value="1"/>
</dbReference>
<evidence type="ECO:0000313" key="3">
    <source>
        <dbReference type="Proteomes" id="UP001321700"/>
    </source>
</evidence>
<dbReference type="PRINTS" id="PR00412">
    <property type="entry name" value="EPOXHYDRLASE"/>
</dbReference>
<dbReference type="GO" id="GO:0016787">
    <property type="term" value="F:hydrolase activity"/>
    <property type="evidence" value="ECO:0007669"/>
    <property type="project" value="UniProtKB-KW"/>
</dbReference>
<dbReference type="Gene3D" id="3.40.50.1820">
    <property type="entry name" value="alpha/beta hydrolase"/>
    <property type="match status" value="1"/>
</dbReference>
<keyword evidence="2" id="KW-0378">Hydrolase</keyword>
<dbReference type="InterPro" id="IPR000639">
    <property type="entry name" value="Epox_hydrolase-like"/>
</dbReference>
<dbReference type="PRINTS" id="PR00111">
    <property type="entry name" value="ABHYDROLASE"/>
</dbReference>
<comment type="caution">
    <text evidence="2">The sequence shown here is derived from an EMBL/GenBank/DDBJ whole genome shotgun (WGS) entry which is preliminary data.</text>
</comment>
<dbReference type="RefSeq" id="WP_313873997.1">
    <property type="nucleotide sequence ID" value="NZ_JAVBIK010000001.1"/>
</dbReference>
<name>A0ABU3KKE6_9BURK</name>
<keyword evidence="3" id="KW-1185">Reference proteome</keyword>
<reference evidence="2 3" key="1">
    <citation type="submission" date="2023-08" db="EMBL/GenBank/DDBJ databases">
        <title>Rhodoferax potami sp. nov. and Rhodoferax mekongensis sp. nov., isolated from the Mekong River in Thailand.</title>
        <authorList>
            <person name="Kitikhun S."/>
            <person name="Charoenyingcharoen P."/>
            <person name="Siriarchawattana P."/>
            <person name="Likhitrattanapisal S."/>
            <person name="Nilsakha T."/>
            <person name="Chanpet A."/>
            <person name="Rattanawaree P."/>
            <person name="Ingsriswang S."/>
        </authorList>
    </citation>
    <scope>NUCLEOTIDE SEQUENCE [LARGE SCALE GENOMIC DNA]</scope>
    <source>
        <strain evidence="2 3">TBRC 17660</strain>
    </source>
</reference>
<dbReference type="Pfam" id="PF00561">
    <property type="entry name" value="Abhydrolase_1"/>
    <property type="match status" value="1"/>
</dbReference>